<evidence type="ECO:0008006" key="2">
    <source>
        <dbReference type="Google" id="ProtNLM"/>
    </source>
</evidence>
<dbReference type="AlphaFoldDB" id="A0A6C0AQH1"/>
<accession>A0A6C0AQH1</accession>
<organism evidence="1">
    <name type="scientific">viral metagenome</name>
    <dbReference type="NCBI Taxonomy" id="1070528"/>
    <lineage>
        <taxon>unclassified sequences</taxon>
        <taxon>metagenomes</taxon>
        <taxon>organismal metagenomes</taxon>
    </lineage>
</organism>
<evidence type="ECO:0000313" key="1">
    <source>
        <dbReference type="EMBL" id="QHS82117.1"/>
    </source>
</evidence>
<reference evidence="1" key="1">
    <citation type="journal article" date="2020" name="Nature">
        <title>Giant virus diversity and host interactions through global metagenomics.</title>
        <authorList>
            <person name="Schulz F."/>
            <person name="Roux S."/>
            <person name="Paez-Espino D."/>
            <person name="Jungbluth S."/>
            <person name="Walsh D.A."/>
            <person name="Denef V.J."/>
            <person name="McMahon K.D."/>
            <person name="Konstantinidis K.T."/>
            <person name="Eloe-Fadrosh E.A."/>
            <person name="Kyrpides N.C."/>
            <person name="Woyke T."/>
        </authorList>
    </citation>
    <scope>NUCLEOTIDE SEQUENCE</scope>
    <source>
        <strain evidence="1">GVMAG-S-1101165-79</strain>
    </source>
</reference>
<name>A0A6C0AQH1_9ZZZZ</name>
<proteinExistence type="predicted"/>
<protein>
    <recommendedName>
        <fullName evidence="2">C2H2-type domain-containing protein</fullName>
    </recommendedName>
</protein>
<dbReference type="EMBL" id="MN740762">
    <property type="protein sequence ID" value="QHS82117.1"/>
    <property type="molecule type" value="Genomic_DNA"/>
</dbReference>
<sequence>MASTKSLKIDKKYYCESCYYSTCKLTDYNKHISTEKHKKYQNASKLLVNASEKSTEIQNTFICECGKIYKHDSSFYRHKKVCNNENTNEVINKINDKDELILMLIKQNFEITKENSEFKNLMMEQQNIMIKVIENGTTNHSHNTTNSHNKSFNLQFFLNETCKDAMNIMDFVDSIKLQLSDLEKVGDIGYVDGISNIIVKNLNALEVEKRPVHCTDKKREVLYIKDENKWEKEDEERKKLRKAIKRVAGKNQRLIPKFKEAHPDCIKAASRFSDQYNKMIIESMGGSGDNDLEKEDKIIRNISKNVVINKNI</sequence>